<organism evidence="1 2">
    <name type="scientific">Actinoplanes palleronii</name>
    <dbReference type="NCBI Taxonomy" id="113570"/>
    <lineage>
        <taxon>Bacteria</taxon>
        <taxon>Bacillati</taxon>
        <taxon>Actinomycetota</taxon>
        <taxon>Actinomycetes</taxon>
        <taxon>Micromonosporales</taxon>
        <taxon>Micromonosporaceae</taxon>
        <taxon>Actinoplanes</taxon>
    </lineage>
</organism>
<reference evidence="1 2" key="1">
    <citation type="submission" date="2021-01" db="EMBL/GenBank/DDBJ databases">
        <title>Whole genome shotgun sequence of Actinoplanes palleronii NBRC 14916.</title>
        <authorList>
            <person name="Komaki H."/>
            <person name="Tamura T."/>
        </authorList>
    </citation>
    <scope>NUCLEOTIDE SEQUENCE [LARGE SCALE GENOMIC DNA]</scope>
    <source>
        <strain evidence="1 2">NBRC 14916</strain>
    </source>
</reference>
<evidence type="ECO:0000313" key="1">
    <source>
        <dbReference type="EMBL" id="GIE70260.1"/>
    </source>
</evidence>
<dbReference type="SUPFAM" id="SSF55729">
    <property type="entry name" value="Acyl-CoA N-acyltransferases (Nat)"/>
    <property type="match status" value="1"/>
</dbReference>
<sequence length="83" mass="8384">MVAASGRLAAAETSGVVDQVETAAAHRPRGLGSAVLRALGNRAVGLGLTGGILVATDEGRALYRSLGWVDRSPIAVAYVPELG</sequence>
<dbReference type="Gene3D" id="3.40.630.30">
    <property type="match status" value="1"/>
</dbReference>
<dbReference type="EMBL" id="BOMS01000100">
    <property type="protein sequence ID" value="GIE70260.1"/>
    <property type="molecule type" value="Genomic_DNA"/>
</dbReference>
<keyword evidence="2" id="KW-1185">Reference proteome</keyword>
<protein>
    <recommendedName>
        <fullName evidence="3">N-acetyltransferase domain-containing protein</fullName>
    </recommendedName>
</protein>
<dbReference type="RefSeq" id="WP_203828310.1">
    <property type="nucleotide sequence ID" value="NZ_BAAATY010000036.1"/>
</dbReference>
<evidence type="ECO:0000313" key="2">
    <source>
        <dbReference type="Proteomes" id="UP000624709"/>
    </source>
</evidence>
<comment type="caution">
    <text evidence="1">The sequence shown here is derived from an EMBL/GenBank/DDBJ whole genome shotgun (WGS) entry which is preliminary data.</text>
</comment>
<accession>A0ABQ4BI11</accession>
<proteinExistence type="predicted"/>
<name>A0ABQ4BI11_9ACTN</name>
<dbReference type="InterPro" id="IPR016181">
    <property type="entry name" value="Acyl_CoA_acyltransferase"/>
</dbReference>
<dbReference type="Proteomes" id="UP000624709">
    <property type="component" value="Unassembled WGS sequence"/>
</dbReference>
<evidence type="ECO:0008006" key="3">
    <source>
        <dbReference type="Google" id="ProtNLM"/>
    </source>
</evidence>
<gene>
    <name evidence="1" type="ORF">Apa02nite_063680</name>
</gene>